<dbReference type="Proteomes" id="UP000276133">
    <property type="component" value="Unassembled WGS sequence"/>
</dbReference>
<gene>
    <name evidence="1" type="ORF">BpHYR1_054521</name>
</gene>
<comment type="caution">
    <text evidence="1">The sequence shown here is derived from an EMBL/GenBank/DDBJ whole genome shotgun (WGS) entry which is preliminary data.</text>
</comment>
<dbReference type="EMBL" id="REGN01002147">
    <property type="protein sequence ID" value="RNA29956.1"/>
    <property type="molecule type" value="Genomic_DNA"/>
</dbReference>
<proteinExistence type="predicted"/>
<organism evidence="1 2">
    <name type="scientific">Brachionus plicatilis</name>
    <name type="common">Marine rotifer</name>
    <name type="synonym">Brachionus muelleri</name>
    <dbReference type="NCBI Taxonomy" id="10195"/>
    <lineage>
        <taxon>Eukaryota</taxon>
        <taxon>Metazoa</taxon>
        <taxon>Spiralia</taxon>
        <taxon>Gnathifera</taxon>
        <taxon>Rotifera</taxon>
        <taxon>Eurotatoria</taxon>
        <taxon>Monogononta</taxon>
        <taxon>Pseudotrocha</taxon>
        <taxon>Ploima</taxon>
        <taxon>Brachionidae</taxon>
        <taxon>Brachionus</taxon>
    </lineage>
</organism>
<protein>
    <submittedName>
        <fullName evidence="1">Uncharacterized protein</fullName>
    </submittedName>
</protein>
<name>A0A3M7S2C6_BRAPC</name>
<evidence type="ECO:0000313" key="2">
    <source>
        <dbReference type="Proteomes" id="UP000276133"/>
    </source>
</evidence>
<dbReference type="AlphaFoldDB" id="A0A3M7S2C6"/>
<accession>A0A3M7S2C6</accession>
<reference evidence="1 2" key="1">
    <citation type="journal article" date="2018" name="Sci. Rep.">
        <title>Genomic signatures of local adaptation to the degree of environmental predictability in rotifers.</title>
        <authorList>
            <person name="Franch-Gras L."/>
            <person name="Hahn C."/>
            <person name="Garcia-Roger E.M."/>
            <person name="Carmona M.J."/>
            <person name="Serra M."/>
            <person name="Gomez A."/>
        </authorList>
    </citation>
    <scope>NUCLEOTIDE SEQUENCE [LARGE SCALE GENOMIC DNA]</scope>
    <source>
        <strain evidence="1">HYR1</strain>
    </source>
</reference>
<sequence>MKSFSEKLFNEKEMSHFVRIVYTYHQKLSQKWLNLETQNLKFKIPKILTTKCFMVLSLVFTTDIRESTIKSRPSFIIPEFYAQYGLYDQNFMIVLLIKKKRRMINTNSYYSSILEKSFELKATGLKVKNGFSRVLTYTVDIDFKF</sequence>
<evidence type="ECO:0000313" key="1">
    <source>
        <dbReference type="EMBL" id="RNA29956.1"/>
    </source>
</evidence>
<keyword evidence="2" id="KW-1185">Reference proteome</keyword>